<evidence type="ECO:0000256" key="7">
    <source>
        <dbReference type="SAM" id="Coils"/>
    </source>
</evidence>
<feature type="domain" description="Histidine kinase" evidence="9">
    <location>
        <begin position="277"/>
        <end position="491"/>
    </location>
</feature>
<gene>
    <name evidence="10" type="ORF">SAMN05660236_0346</name>
</gene>
<keyword evidence="7" id="KW-0175">Coiled coil</keyword>
<dbReference type="PRINTS" id="PR00344">
    <property type="entry name" value="BCTRLSENSOR"/>
</dbReference>
<dbReference type="InterPro" id="IPR050736">
    <property type="entry name" value="Sensor_HK_Regulatory"/>
</dbReference>
<keyword evidence="3" id="KW-0597">Phosphoprotein</keyword>
<protein>
    <recommendedName>
        <fullName evidence="2">histidine kinase</fullName>
        <ecNumber evidence="2">2.7.13.3</ecNumber>
    </recommendedName>
</protein>
<proteinExistence type="predicted"/>
<keyword evidence="11" id="KW-1185">Reference proteome</keyword>
<dbReference type="InterPro" id="IPR036097">
    <property type="entry name" value="HisK_dim/P_sf"/>
</dbReference>
<dbReference type="CDD" id="cd00082">
    <property type="entry name" value="HisKA"/>
    <property type="match status" value="1"/>
</dbReference>
<dbReference type="AlphaFoldDB" id="A0A1T5ISV3"/>
<dbReference type="SMART" id="SM00388">
    <property type="entry name" value="HisKA"/>
    <property type="match status" value="1"/>
</dbReference>
<dbReference type="FunFam" id="3.30.565.10:FF:000006">
    <property type="entry name" value="Sensor histidine kinase WalK"/>
    <property type="match status" value="1"/>
</dbReference>
<evidence type="ECO:0000256" key="2">
    <source>
        <dbReference type="ARBA" id="ARBA00012438"/>
    </source>
</evidence>
<reference evidence="10 11" key="1">
    <citation type="submission" date="2017-02" db="EMBL/GenBank/DDBJ databases">
        <authorList>
            <person name="Peterson S.W."/>
        </authorList>
    </citation>
    <scope>NUCLEOTIDE SEQUENCE [LARGE SCALE GENOMIC DNA]</scope>
    <source>
        <strain evidence="10 11">DSM 25262</strain>
    </source>
</reference>
<keyword evidence="5 10" id="KW-0418">Kinase</keyword>
<feature type="coiled-coil region" evidence="7">
    <location>
        <begin position="240"/>
        <end position="267"/>
    </location>
</feature>
<dbReference type="InterPro" id="IPR007891">
    <property type="entry name" value="CHASE3"/>
</dbReference>
<dbReference type="RefSeq" id="WP_079684984.1">
    <property type="nucleotide sequence ID" value="NZ_FUZU01000001.1"/>
</dbReference>
<dbReference type="InterPro" id="IPR005467">
    <property type="entry name" value="His_kinase_dom"/>
</dbReference>
<accession>A0A1T5ISV3</accession>
<dbReference type="Pfam" id="PF05227">
    <property type="entry name" value="CHASE3"/>
    <property type="match status" value="1"/>
</dbReference>
<keyword evidence="8" id="KW-0472">Membrane</keyword>
<name>A0A1T5ISV3_9BACT</name>
<keyword evidence="8" id="KW-0812">Transmembrane</keyword>
<dbReference type="InterPro" id="IPR003661">
    <property type="entry name" value="HisK_dim/P_dom"/>
</dbReference>
<dbReference type="STRING" id="688867.SAMN05660236_0346"/>
<dbReference type="GO" id="GO:0000155">
    <property type="term" value="F:phosphorelay sensor kinase activity"/>
    <property type="evidence" value="ECO:0007669"/>
    <property type="project" value="InterPro"/>
</dbReference>
<dbReference type="SUPFAM" id="SSF55874">
    <property type="entry name" value="ATPase domain of HSP90 chaperone/DNA topoisomerase II/histidine kinase"/>
    <property type="match status" value="1"/>
</dbReference>
<dbReference type="OrthoDB" id="9811889at2"/>
<dbReference type="SUPFAM" id="SSF47384">
    <property type="entry name" value="Homodimeric domain of signal transducing histidine kinase"/>
    <property type="match status" value="1"/>
</dbReference>
<evidence type="ECO:0000256" key="5">
    <source>
        <dbReference type="ARBA" id="ARBA00022777"/>
    </source>
</evidence>
<dbReference type="Proteomes" id="UP000190961">
    <property type="component" value="Unassembled WGS sequence"/>
</dbReference>
<evidence type="ECO:0000259" key="9">
    <source>
        <dbReference type="PROSITE" id="PS50109"/>
    </source>
</evidence>
<evidence type="ECO:0000256" key="1">
    <source>
        <dbReference type="ARBA" id="ARBA00000085"/>
    </source>
</evidence>
<dbReference type="Pfam" id="PF02518">
    <property type="entry name" value="HATPase_c"/>
    <property type="match status" value="1"/>
</dbReference>
<dbReference type="InterPro" id="IPR036890">
    <property type="entry name" value="HATPase_C_sf"/>
</dbReference>
<keyword evidence="4" id="KW-0808">Transferase</keyword>
<evidence type="ECO:0000313" key="11">
    <source>
        <dbReference type="Proteomes" id="UP000190961"/>
    </source>
</evidence>
<dbReference type="PROSITE" id="PS50109">
    <property type="entry name" value="HIS_KIN"/>
    <property type="match status" value="1"/>
</dbReference>
<dbReference type="PANTHER" id="PTHR43711:SF1">
    <property type="entry name" value="HISTIDINE KINASE 1"/>
    <property type="match status" value="1"/>
</dbReference>
<evidence type="ECO:0000313" key="10">
    <source>
        <dbReference type="EMBL" id="SKC42068.1"/>
    </source>
</evidence>
<dbReference type="PANTHER" id="PTHR43711">
    <property type="entry name" value="TWO-COMPONENT HISTIDINE KINASE"/>
    <property type="match status" value="1"/>
</dbReference>
<keyword evidence="6" id="KW-0902">Two-component regulatory system</keyword>
<comment type="catalytic activity">
    <reaction evidence="1">
        <text>ATP + protein L-histidine = ADP + protein N-phospho-L-histidine.</text>
        <dbReference type="EC" id="2.7.13.3"/>
    </reaction>
</comment>
<dbReference type="Gene3D" id="3.30.565.10">
    <property type="entry name" value="Histidine kinase-like ATPase, C-terminal domain"/>
    <property type="match status" value="1"/>
</dbReference>
<evidence type="ECO:0000256" key="4">
    <source>
        <dbReference type="ARBA" id="ARBA00022679"/>
    </source>
</evidence>
<keyword evidence="8" id="KW-1133">Transmembrane helix</keyword>
<dbReference type="InterPro" id="IPR004358">
    <property type="entry name" value="Sig_transdc_His_kin-like_C"/>
</dbReference>
<feature type="transmembrane region" description="Helical" evidence="8">
    <location>
        <begin position="6"/>
        <end position="25"/>
    </location>
</feature>
<dbReference type="EC" id="2.7.13.3" evidence="2"/>
<dbReference type="EMBL" id="FUZU01000001">
    <property type="protein sequence ID" value="SKC42068.1"/>
    <property type="molecule type" value="Genomic_DNA"/>
</dbReference>
<sequence>MKFSLNIVFALLIVSTVLVISSSYIQHQNSKQRKESISQVTHTYKVIQTSTYLISLMKDMETGQHGFIITGDSSFLEPYYDAKEDITQALDTLTGLVRENNRQALLMQNHIEPIIRKKQEFLDHSLSTFNRHGQDSSMNLISAKTGKTYMDTLRVLMNDLSQHERYLLNLHNEEYEKGNEREDLIRLGSMILIVITSASAFLALYNKQRQNRALLYDLEEANSILEQKVSDRTAEIGRKNEETLRLNEELKQNIEELKVVHTRLIELNYEKDHFLGIASHDLKSPVSGLLRLIEVMKVDNPNRQASDLQYLGYMEDACINMQRLIENLLDINKIEHGSTEINVQKVPLNKILDRLSNEFTPIAMKKNITLRIAQSSEAIYTDEDVLVRILENLLSNAIKFSYPEKEVTLKVHLSDGNVIFEIIDHGLGIRNEDLPRIFTKFERLNNKPTAGEGSTGLGLSIVKELIPLINGEISVSSKVAEGTTFKVILPA</sequence>
<dbReference type="SMART" id="SM00387">
    <property type="entry name" value="HATPase_c"/>
    <property type="match status" value="1"/>
</dbReference>
<dbReference type="InterPro" id="IPR003594">
    <property type="entry name" value="HATPase_dom"/>
</dbReference>
<evidence type="ECO:0000256" key="6">
    <source>
        <dbReference type="ARBA" id="ARBA00023012"/>
    </source>
</evidence>
<feature type="transmembrane region" description="Helical" evidence="8">
    <location>
        <begin position="184"/>
        <end position="205"/>
    </location>
</feature>
<evidence type="ECO:0000256" key="3">
    <source>
        <dbReference type="ARBA" id="ARBA00022553"/>
    </source>
</evidence>
<dbReference type="CDD" id="cd19410">
    <property type="entry name" value="HK9-like_sensor"/>
    <property type="match status" value="1"/>
</dbReference>
<dbReference type="Pfam" id="PF00512">
    <property type="entry name" value="HisKA"/>
    <property type="match status" value="1"/>
</dbReference>
<organism evidence="10 11">
    <name type="scientific">Ohtaekwangia koreensis</name>
    <dbReference type="NCBI Taxonomy" id="688867"/>
    <lineage>
        <taxon>Bacteria</taxon>
        <taxon>Pseudomonadati</taxon>
        <taxon>Bacteroidota</taxon>
        <taxon>Cytophagia</taxon>
        <taxon>Cytophagales</taxon>
        <taxon>Fulvivirgaceae</taxon>
        <taxon>Ohtaekwangia</taxon>
    </lineage>
</organism>
<evidence type="ECO:0000256" key="8">
    <source>
        <dbReference type="SAM" id="Phobius"/>
    </source>
</evidence>
<dbReference type="Gene3D" id="1.10.287.130">
    <property type="match status" value="1"/>
</dbReference>